<evidence type="ECO:0000313" key="2">
    <source>
        <dbReference type="Proteomes" id="UP000692954"/>
    </source>
</evidence>
<gene>
    <name evidence="1" type="ORF">PSON_ATCC_30995.1.T0190025</name>
</gene>
<name>A0A8S1LE31_9CILI</name>
<comment type="caution">
    <text evidence="1">The sequence shown here is derived from an EMBL/GenBank/DDBJ whole genome shotgun (WGS) entry which is preliminary data.</text>
</comment>
<reference evidence="1" key="1">
    <citation type="submission" date="2021-01" db="EMBL/GenBank/DDBJ databases">
        <authorList>
            <consortium name="Genoscope - CEA"/>
            <person name="William W."/>
        </authorList>
    </citation>
    <scope>NUCLEOTIDE SEQUENCE</scope>
</reference>
<sequence>MNYKLIRQTKSAQKTPSQVTQQKNLEQVYIKRLQEQEAFMPKDVYIQKHKSMHQIMNNQQQQPLRYYSHINEIRSIKEFIYVSEKLKQKNIERKMQERLELKGKLNQIKQIEIGKKIQYYIERKIRLFIKDRQHEENPQNKSFEAFYQFYSNDPKLKSFEKEKLLSEFNRLSSQVLNVPVSKSQHTKIAISPPPKEIYQNLEDNEPTQNEEENGTSKFLTMKAANRLLGLMMIESSKGKRTPIVWALNKKKELQELLNKPFGGKMNFTMNAFNWLIDNAIQKSQVYINKNQIVEQKSVDPKIINQQIEKGLGNIKRTLNQRPASSNIVRNCQQLKHRNDVAQEYCISERVKQNVIQQKMRNQKLQEQSKIQKSYLSNDSYVNHYI</sequence>
<dbReference type="EMBL" id="CAJJDN010000019">
    <property type="protein sequence ID" value="CAD8064262.1"/>
    <property type="molecule type" value="Genomic_DNA"/>
</dbReference>
<dbReference type="Proteomes" id="UP000692954">
    <property type="component" value="Unassembled WGS sequence"/>
</dbReference>
<accession>A0A8S1LE31</accession>
<keyword evidence="2" id="KW-1185">Reference proteome</keyword>
<dbReference type="AlphaFoldDB" id="A0A8S1LE31"/>
<proteinExistence type="predicted"/>
<evidence type="ECO:0000313" key="1">
    <source>
        <dbReference type="EMBL" id="CAD8064262.1"/>
    </source>
</evidence>
<protein>
    <submittedName>
        <fullName evidence="1">Uncharacterized protein</fullName>
    </submittedName>
</protein>
<organism evidence="1 2">
    <name type="scientific">Paramecium sonneborni</name>
    <dbReference type="NCBI Taxonomy" id="65129"/>
    <lineage>
        <taxon>Eukaryota</taxon>
        <taxon>Sar</taxon>
        <taxon>Alveolata</taxon>
        <taxon>Ciliophora</taxon>
        <taxon>Intramacronucleata</taxon>
        <taxon>Oligohymenophorea</taxon>
        <taxon>Peniculida</taxon>
        <taxon>Parameciidae</taxon>
        <taxon>Paramecium</taxon>
    </lineage>
</organism>